<dbReference type="GO" id="GO:0003677">
    <property type="term" value="F:DNA binding"/>
    <property type="evidence" value="ECO:0007669"/>
    <property type="project" value="UniProtKB-KW"/>
</dbReference>
<dbReference type="Gene3D" id="3.40.190.290">
    <property type="match status" value="1"/>
</dbReference>
<organism evidence="6 7">
    <name type="scientific">Pectinatus haikarae</name>
    <dbReference type="NCBI Taxonomy" id="349096"/>
    <lineage>
        <taxon>Bacteria</taxon>
        <taxon>Bacillati</taxon>
        <taxon>Bacillota</taxon>
        <taxon>Negativicutes</taxon>
        <taxon>Selenomonadales</taxon>
        <taxon>Selenomonadaceae</taxon>
        <taxon>Pectinatus</taxon>
    </lineage>
</organism>
<gene>
    <name evidence="6" type="ORF">J2S01_000661</name>
</gene>
<protein>
    <submittedName>
        <fullName evidence="6">DNA-binding transcriptional LysR family regulator</fullName>
    </submittedName>
</protein>
<dbReference type="PRINTS" id="PR00039">
    <property type="entry name" value="HTHLYSR"/>
</dbReference>
<dbReference type="PANTHER" id="PTHR30419:SF30">
    <property type="entry name" value="LYSR FAMILY TRANSCRIPTIONAL REGULATOR"/>
    <property type="match status" value="1"/>
</dbReference>
<dbReference type="Proteomes" id="UP001239167">
    <property type="component" value="Unassembled WGS sequence"/>
</dbReference>
<keyword evidence="2" id="KW-0805">Transcription regulation</keyword>
<comment type="similarity">
    <text evidence="1">Belongs to the LysR transcriptional regulatory family.</text>
</comment>
<dbReference type="PANTHER" id="PTHR30419">
    <property type="entry name" value="HTH-TYPE TRANSCRIPTIONAL REGULATOR YBHD"/>
    <property type="match status" value="1"/>
</dbReference>
<dbReference type="InterPro" id="IPR036390">
    <property type="entry name" value="WH_DNA-bd_sf"/>
</dbReference>
<evidence type="ECO:0000313" key="6">
    <source>
        <dbReference type="EMBL" id="MDQ0202965.1"/>
    </source>
</evidence>
<reference evidence="6 7" key="1">
    <citation type="submission" date="2023-07" db="EMBL/GenBank/DDBJ databases">
        <title>Genomic Encyclopedia of Type Strains, Phase IV (KMG-IV): sequencing the most valuable type-strain genomes for metagenomic binning, comparative biology and taxonomic classification.</title>
        <authorList>
            <person name="Goeker M."/>
        </authorList>
    </citation>
    <scope>NUCLEOTIDE SEQUENCE [LARGE SCALE GENOMIC DNA]</scope>
    <source>
        <strain evidence="6 7">DSM 16980</strain>
    </source>
</reference>
<dbReference type="Pfam" id="PF03466">
    <property type="entry name" value="LysR_substrate"/>
    <property type="match status" value="1"/>
</dbReference>
<comment type="caution">
    <text evidence="6">The sequence shown here is derived from an EMBL/GenBank/DDBJ whole genome shotgun (WGS) entry which is preliminary data.</text>
</comment>
<dbReference type="SUPFAM" id="SSF46785">
    <property type="entry name" value="Winged helix' DNA-binding domain"/>
    <property type="match status" value="1"/>
</dbReference>
<evidence type="ECO:0000313" key="7">
    <source>
        <dbReference type="Proteomes" id="UP001239167"/>
    </source>
</evidence>
<evidence type="ECO:0000256" key="4">
    <source>
        <dbReference type="ARBA" id="ARBA00023163"/>
    </source>
</evidence>
<dbReference type="RefSeq" id="WP_307222930.1">
    <property type="nucleotide sequence ID" value="NZ_CP116940.1"/>
</dbReference>
<dbReference type="InterPro" id="IPR005119">
    <property type="entry name" value="LysR_subst-bd"/>
</dbReference>
<keyword evidence="4" id="KW-0804">Transcription</keyword>
<dbReference type="PROSITE" id="PS50931">
    <property type="entry name" value="HTH_LYSR"/>
    <property type="match status" value="1"/>
</dbReference>
<accession>A0ABT9Y616</accession>
<dbReference type="CDD" id="cd05466">
    <property type="entry name" value="PBP2_LTTR_substrate"/>
    <property type="match status" value="1"/>
</dbReference>
<evidence type="ECO:0000256" key="3">
    <source>
        <dbReference type="ARBA" id="ARBA00023125"/>
    </source>
</evidence>
<sequence>MELRQLEYFLMVSKLKSFTRAAERLYISQPAVTNAIHGLEEELGIQLFDRSQKQIVLTSEGKVFYRHVDNVMKGVSKTLLEINNLKNLNGGSLTIGLTNFGGLEAGTDILHQFSKIYPSIAVTIIEKNLFSIQQDLLEEKIDAAIFFDSANPAFTHILLGSSELALCCCCDHKFRHKNSIDWQSLGGEKIIMSKNSNFFRQYIKESIDKINPQPEFIFGPTHVQTIKSLVASGAGISFLPRKLCETDTKLVTISFSPQIYMPSYMAYKNVKTKSHAAEAFIMFVKKFVAEGVDLL</sequence>
<evidence type="ECO:0000256" key="1">
    <source>
        <dbReference type="ARBA" id="ARBA00009437"/>
    </source>
</evidence>
<dbReference type="Pfam" id="PF00126">
    <property type="entry name" value="HTH_1"/>
    <property type="match status" value="1"/>
</dbReference>
<dbReference type="Gene3D" id="1.10.10.10">
    <property type="entry name" value="Winged helix-like DNA-binding domain superfamily/Winged helix DNA-binding domain"/>
    <property type="match status" value="1"/>
</dbReference>
<feature type="domain" description="HTH lysR-type" evidence="5">
    <location>
        <begin position="1"/>
        <end position="58"/>
    </location>
</feature>
<dbReference type="InterPro" id="IPR036388">
    <property type="entry name" value="WH-like_DNA-bd_sf"/>
</dbReference>
<dbReference type="InterPro" id="IPR000847">
    <property type="entry name" value="LysR_HTH_N"/>
</dbReference>
<dbReference type="SUPFAM" id="SSF53850">
    <property type="entry name" value="Periplasmic binding protein-like II"/>
    <property type="match status" value="1"/>
</dbReference>
<evidence type="ECO:0000256" key="2">
    <source>
        <dbReference type="ARBA" id="ARBA00023015"/>
    </source>
</evidence>
<keyword evidence="3 6" id="KW-0238">DNA-binding</keyword>
<dbReference type="InterPro" id="IPR050950">
    <property type="entry name" value="HTH-type_LysR_regulators"/>
</dbReference>
<name>A0ABT9Y616_9FIRM</name>
<dbReference type="EMBL" id="JAUSUE010000003">
    <property type="protein sequence ID" value="MDQ0202965.1"/>
    <property type="molecule type" value="Genomic_DNA"/>
</dbReference>
<proteinExistence type="inferred from homology"/>
<evidence type="ECO:0000259" key="5">
    <source>
        <dbReference type="PROSITE" id="PS50931"/>
    </source>
</evidence>
<keyword evidence="7" id="KW-1185">Reference proteome</keyword>